<dbReference type="AlphaFoldDB" id="A0A2T2N0J3"/>
<dbReference type="PANTHER" id="PTHR10622">
    <property type="entry name" value="HET DOMAIN-CONTAINING PROTEIN"/>
    <property type="match status" value="1"/>
</dbReference>
<organism evidence="4 5">
    <name type="scientific">Corynespora cassiicola Philippines</name>
    <dbReference type="NCBI Taxonomy" id="1448308"/>
    <lineage>
        <taxon>Eukaryota</taxon>
        <taxon>Fungi</taxon>
        <taxon>Dikarya</taxon>
        <taxon>Ascomycota</taxon>
        <taxon>Pezizomycotina</taxon>
        <taxon>Dothideomycetes</taxon>
        <taxon>Pleosporomycetidae</taxon>
        <taxon>Pleosporales</taxon>
        <taxon>Corynesporascaceae</taxon>
        <taxon>Corynespora</taxon>
    </lineage>
</organism>
<dbReference type="InterPro" id="IPR010730">
    <property type="entry name" value="HET"/>
</dbReference>
<dbReference type="EMBL" id="KZ678198">
    <property type="protein sequence ID" value="PSN58776.1"/>
    <property type="molecule type" value="Genomic_DNA"/>
</dbReference>
<accession>A0A2T2N0J3</accession>
<protein>
    <submittedName>
        <fullName evidence="4">HET-domain-containing protein</fullName>
    </submittedName>
</protein>
<dbReference type="SUPFAM" id="SSF52540">
    <property type="entry name" value="P-loop containing nucleoside triphosphate hydrolases"/>
    <property type="match status" value="1"/>
</dbReference>
<evidence type="ECO:0000259" key="2">
    <source>
        <dbReference type="Pfam" id="PF06985"/>
    </source>
</evidence>
<feature type="domain" description="Heterokaryon incompatibility" evidence="2">
    <location>
        <begin position="21"/>
        <end position="79"/>
    </location>
</feature>
<evidence type="ECO:0000259" key="3">
    <source>
        <dbReference type="Pfam" id="PF24883"/>
    </source>
</evidence>
<keyword evidence="5" id="KW-1185">Reference proteome</keyword>
<dbReference type="InterPro" id="IPR027417">
    <property type="entry name" value="P-loop_NTPase"/>
</dbReference>
<dbReference type="Pfam" id="PF06985">
    <property type="entry name" value="HET"/>
    <property type="match status" value="1"/>
</dbReference>
<dbReference type="Gene3D" id="3.40.50.300">
    <property type="entry name" value="P-loop containing nucleotide triphosphate hydrolases"/>
    <property type="match status" value="1"/>
</dbReference>
<name>A0A2T2N0J3_CORCC</name>
<dbReference type="STRING" id="1448308.A0A2T2N0J3"/>
<keyword evidence="1" id="KW-0677">Repeat</keyword>
<gene>
    <name evidence="4" type="ORF">BS50DRAFT_509825</name>
</gene>
<dbReference type="OrthoDB" id="194358at2759"/>
<proteinExistence type="predicted"/>
<feature type="domain" description="Nephrocystin 3-like N-terminal" evidence="3">
    <location>
        <begin position="238"/>
        <end position="412"/>
    </location>
</feature>
<evidence type="ECO:0000313" key="4">
    <source>
        <dbReference type="EMBL" id="PSN58776.1"/>
    </source>
</evidence>
<evidence type="ECO:0000256" key="1">
    <source>
        <dbReference type="ARBA" id="ARBA00022737"/>
    </source>
</evidence>
<dbReference type="PANTHER" id="PTHR10622:SF13">
    <property type="entry name" value="NACHT DOMAIN-CONTAINING PROTEIN"/>
    <property type="match status" value="1"/>
</dbReference>
<evidence type="ECO:0000313" key="5">
    <source>
        <dbReference type="Proteomes" id="UP000240883"/>
    </source>
</evidence>
<dbReference type="InterPro" id="IPR056884">
    <property type="entry name" value="NPHP3-like_N"/>
</dbReference>
<sequence>MNDRDKSKSGYQKLRFCGAQAARDGLKYFWVDTCCIDKSSSAELSEAINSMFSWYKNADRCYVYLSDVSRSSSDRDDEATQRWKPGFRKSRWFTRGWTLQELIAPASVEFFSREGICLGSKESMEQTIHEITGIAIDALRGRPLSQFSTNERLLWAQQRITKREEDAVYCQLGLFDVQMPLLYGEGREKAEKRLHREIKESSGTTLLSQEQKQKLLDSLRFDQIDARHTTIKNAHARTCKWLLRKSEYIDWLDKTKLSEHHGFLWIKGKPGTGKSTLMKFALANARKRMKDWVVASFFFNARGEDIEKSTIGTYRSLLLQLLEQLPALQNVFESPGFSTLSASTGHKWSIESLKTLLEHAVQGLGKSLVVCFIDALDECEENQIRDMVSFFEQIGELATSSGIRFQVCFSSRHYPHITIHKGLDLVLEGQEGHTQDITNYLESELKIGKSKVAQQVRGEVQEKAAGVFMWVVLVTDILNKEHDRGRMFALRQRLKEIPKDLHELFRDILTRDSERADELVLCIQWVLFAKQPLSPEQLYFAILSGIQPDEMSIHDPEENTSDVIKRFILNSSKGFAEITMSKAPKVQFIHESVRDFLLKEDGLSSIWPDFRSNLQGKSHEQLKQCCLRYMSTDIFTLLKIPEILPKASSLDATDLRKSAADSFPFLEYATHHVLYHANAAQGTGIS</sequence>
<reference evidence="4 5" key="1">
    <citation type="journal article" date="2018" name="Front. Microbiol.">
        <title>Genome-Wide Analysis of Corynespora cassiicola Leaf Fall Disease Putative Effectors.</title>
        <authorList>
            <person name="Lopez D."/>
            <person name="Ribeiro S."/>
            <person name="Label P."/>
            <person name="Fumanal B."/>
            <person name="Venisse J.S."/>
            <person name="Kohler A."/>
            <person name="de Oliveira R.R."/>
            <person name="Labutti K."/>
            <person name="Lipzen A."/>
            <person name="Lail K."/>
            <person name="Bauer D."/>
            <person name="Ohm R.A."/>
            <person name="Barry K.W."/>
            <person name="Spatafora J."/>
            <person name="Grigoriev I.V."/>
            <person name="Martin F.M."/>
            <person name="Pujade-Renaud V."/>
        </authorList>
    </citation>
    <scope>NUCLEOTIDE SEQUENCE [LARGE SCALE GENOMIC DNA]</scope>
    <source>
        <strain evidence="4 5">Philippines</strain>
    </source>
</reference>
<dbReference type="Pfam" id="PF24883">
    <property type="entry name" value="NPHP3_N"/>
    <property type="match status" value="1"/>
</dbReference>
<dbReference type="Proteomes" id="UP000240883">
    <property type="component" value="Unassembled WGS sequence"/>
</dbReference>